<name>L8YD88_TUPCH</name>
<evidence type="ECO:0000256" key="6">
    <source>
        <dbReference type="SAM" id="Phobius"/>
    </source>
</evidence>
<dbReference type="GO" id="GO:0005886">
    <property type="term" value="C:plasma membrane"/>
    <property type="evidence" value="ECO:0007669"/>
    <property type="project" value="TreeGrafter"/>
</dbReference>
<dbReference type="InterPro" id="IPR007593">
    <property type="entry name" value="CD225/Dispanin_fam"/>
</dbReference>
<feature type="transmembrane region" description="Helical" evidence="6">
    <location>
        <begin position="71"/>
        <end position="92"/>
    </location>
</feature>
<keyword evidence="5 6" id="KW-0472">Membrane</keyword>
<dbReference type="GO" id="GO:0051607">
    <property type="term" value="P:defense response to virus"/>
    <property type="evidence" value="ECO:0007669"/>
    <property type="project" value="TreeGrafter"/>
</dbReference>
<dbReference type="GO" id="GO:0060337">
    <property type="term" value="P:type I interferon-mediated signaling pathway"/>
    <property type="evidence" value="ECO:0007669"/>
    <property type="project" value="TreeGrafter"/>
</dbReference>
<sequence length="107" mass="12009">MGPTVINIHSKTSVPGHVVWSLFNMVFMNFWCLGFIAFAYSVKSMDRKIVGDVIPAQAYASTAKCLNICTLVLDILMVTAIIICFLIEPAIIHQMVSEMKKYFEGFQ</sequence>
<comment type="similarity">
    <text evidence="2">Belongs to the CD225/Dispanin family.</text>
</comment>
<reference evidence="8" key="1">
    <citation type="submission" date="2012-07" db="EMBL/GenBank/DDBJ databases">
        <title>Genome of the Chinese tree shrew, a rising model animal genetically related to primates.</title>
        <authorList>
            <person name="Zhang G."/>
            <person name="Fan Y."/>
            <person name="Yao Y."/>
            <person name="Huang Z."/>
        </authorList>
    </citation>
    <scope>NUCLEOTIDE SEQUENCE [LARGE SCALE GENOMIC DNA]</scope>
</reference>
<dbReference type="STRING" id="246437.L8YD88"/>
<dbReference type="InParanoid" id="L8YD88"/>
<dbReference type="EMBL" id="KB364584">
    <property type="protein sequence ID" value="ELV12336.1"/>
    <property type="molecule type" value="Genomic_DNA"/>
</dbReference>
<feature type="transmembrane region" description="Helical" evidence="6">
    <location>
        <begin position="20"/>
        <end position="40"/>
    </location>
</feature>
<evidence type="ECO:0000256" key="2">
    <source>
        <dbReference type="ARBA" id="ARBA00006843"/>
    </source>
</evidence>
<dbReference type="PANTHER" id="PTHR13999">
    <property type="entry name" value="INTERFERON INDUCIBLE TRANSMEMBRANE PROTEIN"/>
    <property type="match status" value="1"/>
</dbReference>
<gene>
    <name evidence="7" type="ORF">TREES_T100021996</name>
</gene>
<dbReference type="eggNOG" id="ENOG502S9XK">
    <property type="taxonomic scope" value="Eukaryota"/>
</dbReference>
<evidence type="ECO:0000256" key="3">
    <source>
        <dbReference type="ARBA" id="ARBA00022692"/>
    </source>
</evidence>
<keyword evidence="8" id="KW-1185">Reference proteome</keyword>
<organism evidence="7 8">
    <name type="scientific">Tupaia chinensis</name>
    <name type="common">Chinese tree shrew</name>
    <name type="synonym">Tupaia belangeri chinensis</name>
    <dbReference type="NCBI Taxonomy" id="246437"/>
    <lineage>
        <taxon>Eukaryota</taxon>
        <taxon>Metazoa</taxon>
        <taxon>Chordata</taxon>
        <taxon>Craniata</taxon>
        <taxon>Vertebrata</taxon>
        <taxon>Euteleostomi</taxon>
        <taxon>Mammalia</taxon>
        <taxon>Eutheria</taxon>
        <taxon>Euarchontoglires</taxon>
        <taxon>Scandentia</taxon>
        <taxon>Tupaiidae</taxon>
        <taxon>Tupaia</taxon>
    </lineage>
</organism>
<protein>
    <submittedName>
        <fullName evidence="7">Interferon-induced transmembrane protein 1</fullName>
    </submittedName>
</protein>
<dbReference type="Proteomes" id="UP000011518">
    <property type="component" value="Unassembled WGS sequence"/>
</dbReference>
<dbReference type="GO" id="GO:0045071">
    <property type="term" value="P:negative regulation of viral genome replication"/>
    <property type="evidence" value="ECO:0007669"/>
    <property type="project" value="TreeGrafter"/>
</dbReference>
<keyword evidence="3 6" id="KW-0812">Transmembrane</keyword>
<dbReference type="AlphaFoldDB" id="L8YD88"/>
<dbReference type="Pfam" id="PF04505">
    <property type="entry name" value="CD225"/>
    <property type="match status" value="1"/>
</dbReference>
<comment type="subcellular location">
    <subcellularLocation>
        <location evidence="1">Membrane</location>
    </subcellularLocation>
</comment>
<evidence type="ECO:0000313" key="8">
    <source>
        <dbReference type="Proteomes" id="UP000011518"/>
    </source>
</evidence>
<dbReference type="GO" id="GO:0035456">
    <property type="term" value="P:response to interferon-beta"/>
    <property type="evidence" value="ECO:0007669"/>
    <property type="project" value="TreeGrafter"/>
</dbReference>
<evidence type="ECO:0000313" key="7">
    <source>
        <dbReference type="EMBL" id="ELV12336.1"/>
    </source>
</evidence>
<dbReference type="GO" id="GO:0046597">
    <property type="term" value="P:host-mediated suppression of symbiont invasion"/>
    <property type="evidence" value="ECO:0007669"/>
    <property type="project" value="TreeGrafter"/>
</dbReference>
<proteinExistence type="inferred from homology"/>
<reference evidence="8" key="2">
    <citation type="journal article" date="2013" name="Nat. Commun.">
        <title>Genome of the Chinese tree shrew.</title>
        <authorList>
            <person name="Fan Y."/>
            <person name="Huang Z.Y."/>
            <person name="Cao C.C."/>
            <person name="Chen C.S."/>
            <person name="Chen Y.X."/>
            <person name="Fan D.D."/>
            <person name="He J."/>
            <person name="Hou H.L."/>
            <person name="Hu L."/>
            <person name="Hu X.T."/>
            <person name="Jiang X.T."/>
            <person name="Lai R."/>
            <person name="Lang Y.S."/>
            <person name="Liang B."/>
            <person name="Liao S.G."/>
            <person name="Mu D."/>
            <person name="Ma Y.Y."/>
            <person name="Niu Y.Y."/>
            <person name="Sun X.Q."/>
            <person name="Xia J.Q."/>
            <person name="Xiao J."/>
            <person name="Xiong Z.Q."/>
            <person name="Xu L."/>
            <person name="Yang L."/>
            <person name="Zhang Y."/>
            <person name="Zhao W."/>
            <person name="Zhao X.D."/>
            <person name="Zheng Y.T."/>
            <person name="Zhou J.M."/>
            <person name="Zhu Y.B."/>
            <person name="Zhang G.J."/>
            <person name="Wang J."/>
            <person name="Yao Y.G."/>
        </authorList>
    </citation>
    <scope>NUCLEOTIDE SEQUENCE [LARGE SCALE GENOMIC DNA]</scope>
</reference>
<dbReference type="GO" id="GO:0035455">
    <property type="term" value="P:response to interferon-alpha"/>
    <property type="evidence" value="ECO:0007669"/>
    <property type="project" value="TreeGrafter"/>
</dbReference>
<keyword evidence="4 6" id="KW-1133">Transmembrane helix</keyword>
<evidence type="ECO:0000256" key="4">
    <source>
        <dbReference type="ARBA" id="ARBA00022989"/>
    </source>
</evidence>
<evidence type="ECO:0000256" key="5">
    <source>
        <dbReference type="ARBA" id="ARBA00023136"/>
    </source>
</evidence>
<accession>L8YD88</accession>
<dbReference type="GO" id="GO:0034341">
    <property type="term" value="P:response to type II interferon"/>
    <property type="evidence" value="ECO:0007669"/>
    <property type="project" value="TreeGrafter"/>
</dbReference>
<dbReference type="PANTHER" id="PTHR13999:SF4">
    <property type="entry name" value="INTERFERON-INDUCED TRANSMEMBRANE PROTEIN 3"/>
    <property type="match status" value="1"/>
</dbReference>
<evidence type="ECO:0000256" key="1">
    <source>
        <dbReference type="ARBA" id="ARBA00004370"/>
    </source>
</evidence>
<dbReference type="InterPro" id="IPR051517">
    <property type="entry name" value="IFITM_antiviral_protein"/>
</dbReference>